<dbReference type="EnsemblPlants" id="AUR62015330-RA">
    <property type="protein sequence ID" value="AUR62015330-RA:cds"/>
    <property type="gene ID" value="AUR62015330"/>
</dbReference>
<keyword evidence="3" id="KW-1185">Reference proteome</keyword>
<evidence type="ECO:0000313" key="3">
    <source>
        <dbReference type="Proteomes" id="UP000596660"/>
    </source>
</evidence>
<dbReference type="Gramene" id="AUR62015330-RA">
    <property type="protein sequence ID" value="AUR62015330-RA:cds"/>
    <property type="gene ID" value="AUR62015330"/>
</dbReference>
<dbReference type="Proteomes" id="UP000596660">
    <property type="component" value="Unplaced"/>
</dbReference>
<proteinExistence type="predicted"/>
<evidence type="ECO:0008006" key="4">
    <source>
        <dbReference type="Google" id="ProtNLM"/>
    </source>
</evidence>
<dbReference type="AlphaFoldDB" id="A0A803LM19"/>
<keyword evidence="1" id="KW-0732">Signal</keyword>
<organism evidence="2 3">
    <name type="scientific">Chenopodium quinoa</name>
    <name type="common">Quinoa</name>
    <dbReference type="NCBI Taxonomy" id="63459"/>
    <lineage>
        <taxon>Eukaryota</taxon>
        <taxon>Viridiplantae</taxon>
        <taxon>Streptophyta</taxon>
        <taxon>Embryophyta</taxon>
        <taxon>Tracheophyta</taxon>
        <taxon>Spermatophyta</taxon>
        <taxon>Magnoliopsida</taxon>
        <taxon>eudicotyledons</taxon>
        <taxon>Gunneridae</taxon>
        <taxon>Pentapetalae</taxon>
        <taxon>Caryophyllales</taxon>
        <taxon>Chenopodiaceae</taxon>
        <taxon>Chenopodioideae</taxon>
        <taxon>Atripliceae</taxon>
        <taxon>Chenopodium</taxon>
    </lineage>
</organism>
<protein>
    <recommendedName>
        <fullName evidence="4">RNase H type-1 domain-containing protein</fullName>
    </recommendedName>
</protein>
<accession>A0A803LM19</accession>
<name>A0A803LM19_CHEQI</name>
<evidence type="ECO:0000313" key="2">
    <source>
        <dbReference type="EnsemblPlants" id="AUR62015330-RA:cds"/>
    </source>
</evidence>
<feature type="signal peptide" evidence="1">
    <location>
        <begin position="1"/>
        <end position="17"/>
    </location>
</feature>
<reference evidence="2" key="2">
    <citation type="submission" date="2021-03" db="UniProtKB">
        <authorList>
            <consortium name="EnsemblPlants"/>
        </authorList>
    </citation>
    <scope>IDENTIFICATION</scope>
</reference>
<evidence type="ECO:0000256" key="1">
    <source>
        <dbReference type="SAM" id="SignalP"/>
    </source>
</evidence>
<feature type="chain" id="PRO_5030531512" description="RNase H type-1 domain-containing protein" evidence="1">
    <location>
        <begin position="18"/>
        <end position="77"/>
    </location>
</feature>
<reference evidence="2" key="1">
    <citation type="journal article" date="2017" name="Nature">
        <title>The genome of Chenopodium quinoa.</title>
        <authorList>
            <person name="Jarvis D.E."/>
            <person name="Ho Y.S."/>
            <person name="Lightfoot D.J."/>
            <person name="Schmoeckel S.M."/>
            <person name="Li B."/>
            <person name="Borm T.J.A."/>
            <person name="Ohyanagi H."/>
            <person name="Mineta K."/>
            <person name="Michell C.T."/>
            <person name="Saber N."/>
            <person name="Kharbatia N.M."/>
            <person name="Rupper R.R."/>
            <person name="Sharp A.R."/>
            <person name="Dally N."/>
            <person name="Boughton B.A."/>
            <person name="Woo Y.H."/>
            <person name="Gao G."/>
            <person name="Schijlen E.G.W.M."/>
            <person name="Guo X."/>
            <person name="Momin A.A."/>
            <person name="Negrao S."/>
            <person name="Al-Babili S."/>
            <person name="Gehring C."/>
            <person name="Roessner U."/>
            <person name="Jung C."/>
            <person name="Murphy K."/>
            <person name="Arold S.T."/>
            <person name="Gojobori T."/>
            <person name="van der Linden C.G."/>
            <person name="van Loo E.N."/>
            <person name="Jellen E.N."/>
            <person name="Maughan P.J."/>
            <person name="Tester M."/>
        </authorList>
    </citation>
    <scope>NUCLEOTIDE SEQUENCE [LARGE SCALE GENOMIC DNA]</scope>
    <source>
        <strain evidence="2">cv. PI 614886</strain>
    </source>
</reference>
<sequence>MRLPLLVLLLRLPEILGALLLQDTINLTVTLLASRMGNGSVEVAEALPARHSLSVALEAGLNMIVLESDNIKLCRRL</sequence>